<gene>
    <name evidence="2" type="ORF">B0H16DRAFT_1473306</name>
</gene>
<feature type="region of interest" description="Disordered" evidence="1">
    <location>
        <begin position="154"/>
        <end position="183"/>
    </location>
</feature>
<protein>
    <submittedName>
        <fullName evidence="2">Uncharacterized protein</fullName>
    </submittedName>
</protein>
<organism evidence="2 3">
    <name type="scientific">Mycena metata</name>
    <dbReference type="NCBI Taxonomy" id="1033252"/>
    <lineage>
        <taxon>Eukaryota</taxon>
        <taxon>Fungi</taxon>
        <taxon>Dikarya</taxon>
        <taxon>Basidiomycota</taxon>
        <taxon>Agaricomycotina</taxon>
        <taxon>Agaricomycetes</taxon>
        <taxon>Agaricomycetidae</taxon>
        <taxon>Agaricales</taxon>
        <taxon>Marasmiineae</taxon>
        <taxon>Mycenaceae</taxon>
        <taxon>Mycena</taxon>
    </lineage>
</organism>
<reference evidence="2" key="1">
    <citation type="submission" date="2023-03" db="EMBL/GenBank/DDBJ databases">
        <title>Massive genome expansion in bonnet fungi (Mycena s.s.) driven by repeated elements and novel gene families across ecological guilds.</title>
        <authorList>
            <consortium name="Lawrence Berkeley National Laboratory"/>
            <person name="Harder C.B."/>
            <person name="Miyauchi S."/>
            <person name="Viragh M."/>
            <person name="Kuo A."/>
            <person name="Thoen E."/>
            <person name="Andreopoulos B."/>
            <person name="Lu D."/>
            <person name="Skrede I."/>
            <person name="Drula E."/>
            <person name="Henrissat B."/>
            <person name="Morin E."/>
            <person name="Kohler A."/>
            <person name="Barry K."/>
            <person name="LaButti K."/>
            <person name="Morin E."/>
            <person name="Salamov A."/>
            <person name="Lipzen A."/>
            <person name="Mereny Z."/>
            <person name="Hegedus B."/>
            <person name="Baldrian P."/>
            <person name="Stursova M."/>
            <person name="Weitz H."/>
            <person name="Taylor A."/>
            <person name="Grigoriev I.V."/>
            <person name="Nagy L.G."/>
            <person name="Martin F."/>
            <person name="Kauserud H."/>
        </authorList>
    </citation>
    <scope>NUCLEOTIDE SEQUENCE</scope>
    <source>
        <strain evidence="2">CBHHK182m</strain>
    </source>
</reference>
<feature type="region of interest" description="Disordered" evidence="1">
    <location>
        <begin position="64"/>
        <end position="141"/>
    </location>
</feature>
<proteinExistence type="predicted"/>
<feature type="compositionally biased region" description="Low complexity" evidence="1">
    <location>
        <begin position="72"/>
        <end position="90"/>
    </location>
</feature>
<evidence type="ECO:0000256" key="1">
    <source>
        <dbReference type="SAM" id="MobiDB-lite"/>
    </source>
</evidence>
<feature type="compositionally biased region" description="Low complexity" evidence="1">
    <location>
        <begin position="97"/>
        <end position="114"/>
    </location>
</feature>
<dbReference type="Proteomes" id="UP001215598">
    <property type="component" value="Unassembled WGS sequence"/>
</dbReference>
<name>A0AAD7HL49_9AGAR</name>
<accession>A0AAD7HL49</accession>
<comment type="caution">
    <text evidence="2">The sequence shown here is derived from an EMBL/GenBank/DDBJ whole genome shotgun (WGS) entry which is preliminary data.</text>
</comment>
<feature type="compositionally biased region" description="Basic residues" evidence="1">
    <location>
        <begin position="174"/>
        <end position="183"/>
    </location>
</feature>
<keyword evidence="3" id="KW-1185">Reference proteome</keyword>
<evidence type="ECO:0000313" key="2">
    <source>
        <dbReference type="EMBL" id="KAJ7722508.1"/>
    </source>
</evidence>
<sequence>MSELNVHDFKTLEDNIAHALRILTEIRRRRTDVAARVSRAQDTIQRQKADLDALDIVIEAFTQAQRGKPQDESTVPEASSSGSSVPAAAGLKKALKRSSSTTAVPPAPAPRITRSSTGVNTLRVLKRKAPPPYNAEEAAEQPARKVLRTYTPALSSTAAERQAPVAPPRIIRTSSRKTKLGKV</sequence>
<dbReference type="AlphaFoldDB" id="A0AAD7HL49"/>
<evidence type="ECO:0000313" key="3">
    <source>
        <dbReference type="Proteomes" id="UP001215598"/>
    </source>
</evidence>
<dbReference type="EMBL" id="JARKIB010000219">
    <property type="protein sequence ID" value="KAJ7722508.1"/>
    <property type="molecule type" value="Genomic_DNA"/>
</dbReference>